<evidence type="ECO:0000313" key="1">
    <source>
        <dbReference type="EMBL" id="KAI3832767.1"/>
    </source>
</evidence>
<sequence>MSYPKRVSLPGKTCTAVPVDYTIGSSTFVGYSLWLDERKNQTPVKKERRMRELYFHTEAQEISPSN</sequence>
<dbReference type="Proteomes" id="UP001202328">
    <property type="component" value="Unassembled WGS sequence"/>
</dbReference>
<dbReference type="EMBL" id="JAJJMB010017986">
    <property type="protein sequence ID" value="KAI3832767.1"/>
    <property type="molecule type" value="Genomic_DNA"/>
</dbReference>
<accession>A0AAD4RUK4</accession>
<reference evidence="1" key="1">
    <citation type="submission" date="2022-04" db="EMBL/GenBank/DDBJ databases">
        <title>A functionally conserved STORR gene fusion in Papaver species that diverged 16.8 million years ago.</title>
        <authorList>
            <person name="Catania T."/>
        </authorList>
    </citation>
    <scope>NUCLEOTIDE SEQUENCE</scope>
    <source>
        <strain evidence="1">S-188037</strain>
    </source>
</reference>
<organism evidence="1 2">
    <name type="scientific">Papaver atlanticum</name>
    <dbReference type="NCBI Taxonomy" id="357466"/>
    <lineage>
        <taxon>Eukaryota</taxon>
        <taxon>Viridiplantae</taxon>
        <taxon>Streptophyta</taxon>
        <taxon>Embryophyta</taxon>
        <taxon>Tracheophyta</taxon>
        <taxon>Spermatophyta</taxon>
        <taxon>Magnoliopsida</taxon>
        <taxon>Ranunculales</taxon>
        <taxon>Papaveraceae</taxon>
        <taxon>Papaveroideae</taxon>
        <taxon>Papaver</taxon>
    </lineage>
</organism>
<evidence type="ECO:0000313" key="2">
    <source>
        <dbReference type="Proteomes" id="UP001202328"/>
    </source>
</evidence>
<gene>
    <name evidence="1" type="ORF">MKW98_002313</name>
</gene>
<keyword evidence="2" id="KW-1185">Reference proteome</keyword>
<dbReference type="AlphaFoldDB" id="A0AAD4RUK4"/>
<proteinExistence type="predicted"/>
<name>A0AAD4RUK4_9MAGN</name>
<comment type="caution">
    <text evidence="1">The sequence shown here is derived from an EMBL/GenBank/DDBJ whole genome shotgun (WGS) entry which is preliminary data.</text>
</comment>
<protein>
    <submittedName>
        <fullName evidence="1">Uncharacterized protein</fullName>
    </submittedName>
</protein>